<protein>
    <recommendedName>
        <fullName evidence="1">Flagellar motor switch protein FliN-like C-terminal domain-containing protein</fullName>
    </recommendedName>
</protein>
<gene>
    <name evidence="2" type="ORF">CARN1_1101</name>
</gene>
<organism evidence="2">
    <name type="scientific">mine drainage metagenome</name>
    <dbReference type="NCBI Taxonomy" id="410659"/>
    <lineage>
        <taxon>unclassified sequences</taxon>
        <taxon>metagenomes</taxon>
        <taxon>ecological metagenomes</taxon>
    </lineage>
</organism>
<feature type="domain" description="Flagellar motor switch protein FliN-like C-terminal" evidence="1">
    <location>
        <begin position="183"/>
        <end position="248"/>
    </location>
</feature>
<evidence type="ECO:0000259" key="1">
    <source>
        <dbReference type="Pfam" id="PF01052"/>
    </source>
</evidence>
<dbReference type="AlphaFoldDB" id="E6PHJ6"/>
<comment type="caution">
    <text evidence="2">The sequence shown here is derived from an EMBL/GenBank/DDBJ whole genome shotgun (WGS) entry which is preliminary data.</text>
</comment>
<dbReference type="SUPFAM" id="SSF101801">
    <property type="entry name" value="Surface presentation of antigens (SPOA)"/>
    <property type="match status" value="1"/>
</dbReference>
<accession>E6PHJ6</accession>
<evidence type="ECO:0000313" key="2">
    <source>
        <dbReference type="EMBL" id="CBH75934.1"/>
    </source>
</evidence>
<sequence>MRFLAFPERTEETTREIQWEQRSLVPLSAAALVAANVRERLQGALGAVEVRLFAPRIPDDDGWAALRAGARIDGVRGPLGAAAFVTRPEELRSLVGLAFGVAIPNGRALSVVETQVFERFLRLIAPALAPLCGGGNAAPEPMGERRFSSYFELLVEGGACGRLGIALESEPQPSAPHAAPIERIAHLELALHARAECAQMRAGEIAAWALGTLVPLRRREITLVADGEALARGELGVRNNHYAVAIERGATTSND</sequence>
<reference evidence="2" key="1">
    <citation type="submission" date="2009-10" db="EMBL/GenBank/DDBJ databases">
        <title>Diversity of trophic interactions inside an arsenic-rich microbial ecosystem.</title>
        <authorList>
            <person name="Bertin P.N."/>
            <person name="Heinrich-Salmeron A."/>
            <person name="Pelletier E."/>
            <person name="Goulhen-Chollet F."/>
            <person name="Arsene-Ploetze F."/>
            <person name="Gallien S."/>
            <person name="Calteau A."/>
            <person name="Vallenet D."/>
            <person name="Casiot C."/>
            <person name="Chane-Woon-Ming B."/>
            <person name="Giloteaux L."/>
            <person name="Barakat M."/>
            <person name="Bonnefoy V."/>
            <person name="Bruneel O."/>
            <person name="Chandler M."/>
            <person name="Cleiss J."/>
            <person name="Duran R."/>
            <person name="Elbaz-Poulichet F."/>
            <person name="Fonknechten N."/>
            <person name="Lauga B."/>
            <person name="Mornico D."/>
            <person name="Ortet P."/>
            <person name="Schaeffer C."/>
            <person name="Siguier P."/>
            <person name="Alexander Thil Smith A."/>
            <person name="Van Dorsselaer A."/>
            <person name="Weissenbach J."/>
            <person name="Medigue C."/>
            <person name="Le Paslier D."/>
        </authorList>
    </citation>
    <scope>NUCLEOTIDE SEQUENCE</scope>
</reference>
<dbReference type="InterPro" id="IPR036429">
    <property type="entry name" value="SpoA-like_sf"/>
</dbReference>
<dbReference type="InterPro" id="IPR001543">
    <property type="entry name" value="FliN-like_C"/>
</dbReference>
<dbReference type="Pfam" id="PF01052">
    <property type="entry name" value="FliMN_C"/>
    <property type="match status" value="1"/>
</dbReference>
<name>E6PHJ6_9ZZZZ</name>
<dbReference type="Gene3D" id="2.30.330.10">
    <property type="entry name" value="SpoA-like"/>
    <property type="match status" value="1"/>
</dbReference>
<proteinExistence type="predicted"/>
<dbReference type="EMBL" id="CABL01000017">
    <property type="protein sequence ID" value="CBH75934.1"/>
    <property type="molecule type" value="Genomic_DNA"/>
</dbReference>